<keyword evidence="3" id="KW-0723">Serine/threonine-protein kinase</keyword>
<reference evidence="12" key="1">
    <citation type="submission" date="2013-09" db="EMBL/GenBank/DDBJ databases">
        <title>Corchorus olitorius genome sequencing.</title>
        <authorList>
            <person name="Alam M."/>
            <person name="Haque M.S."/>
            <person name="Islam M.S."/>
            <person name="Emdad E.M."/>
            <person name="Islam M.M."/>
            <person name="Ahmed B."/>
            <person name="Halim A."/>
            <person name="Hossen Q.M.M."/>
            <person name="Hossain M.Z."/>
            <person name="Ahmed R."/>
            <person name="Khan M.M."/>
            <person name="Islam R."/>
            <person name="Rashid M.M."/>
            <person name="Khan S.A."/>
            <person name="Rahman M.S."/>
            <person name="Alam M."/>
            <person name="Yahiya A.S."/>
            <person name="Khan M.S."/>
            <person name="Azam M.S."/>
            <person name="Haque T."/>
            <person name="Lashkar M.Z.H."/>
            <person name="Akhand A.I."/>
            <person name="Morshed G."/>
            <person name="Roy S."/>
            <person name="Uddin K.S."/>
            <person name="Rabeya T."/>
            <person name="Hossain A.S."/>
            <person name="Chowdhury A."/>
            <person name="Snigdha A.R."/>
            <person name="Mortoza M.S."/>
            <person name="Matin S.A."/>
            <person name="Hoque S.M.E."/>
            <person name="Islam M.K."/>
            <person name="Roy D.K."/>
            <person name="Haider R."/>
            <person name="Moosa M.M."/>
            <person name="Elias S.M."/>
            <person name="Hasan A.M."/>
            <person name="Jahan S."/>
            <person name="Shafiuddin M."/>
            <person name="Mahmood N."/>
            <person name="Shommy N.S."/>
        </authorList>
    </citation>
    <scope>NUCLEOTIDE SEQUENCE [LARGE SCALE GENOMIC DNA]</scope>
    <source>
        <strain evidence="12">cv. O-4</strain>
    </source>
</reference>
<dbReference type="GO" id="GO:0004674">
    <property type="term" value="F:protein serine/threonine kinase activity"/>
    <property type="evidence" value="ECO:0007669"/>
    <property type="project" value="UniProtKB-KW"/>
</dbReference>
<dbReference type="EMBL" id="AWUE01018086">
    <property type="protein sequence ID" value="OMO82690.1"/>
    <property type="molecule type" value="Genomic_DNA"/>
</dbReference>
<dbReference type="CDD" id="cd13999">
    <property type="entry name" value="STKc_MAP3K-like"/>
    <property type="match status" value="1"/>
</dbReference>
<dbReference type="GO" id="GO:0005524">
    <property type="term" value="F:ATP binding"/>
    <property type="evidence" value="ECO:0007669"/>
    <property type="project" value="UniProtKB-KW"/>
</dbReference>
<evidence type="ECO:0000256" key="3">
    <source>
        <dbReference type="ARBA" id="ARBA00022527"/>
    </source>
</evidence>
<dbReference type="PROSITE" id="PS50011">
    <property type="entry name" value="PROTEIN_KINASE_DOM"/>
    <property type="match status" value="1"/>
</dbReference>
<dbReference type="Proteomes" id="UP000187203">
    <property type="component" value="Unassembled WGS sequence"/>
</dbReference>
<dbReference type="OrthoDB" id="967876at2759"/>
<comment type="caution">
    <text evidence="11">The sequence shown here is derived from an EMBL/GenBank/DDBJ whole genome shotgun (WGS) entry which is preliminary data.</text>
</comment>
<keyword evidence="12" id="KW-1185">Reference proteome</keyword>
<evidence type="ECO:0000256" key="4">
    <source>
        <dbReference type="ARBA" id="ARBA00022679"/>
    </source>
</evidence>
<dbReference type="Gene3D" id="1.10.510.10">
    <property type="entry name" value="Transferase(Phosphotransferase) domain 1"/>
    <property type="match status" value="1"/>
</dbReference>
<feature type="domain" description="Protein kinase" evidence="10">
    <location>
        <begin position="172"/>
        <end position="433"/>
    </location>
</feature>
<dbReference type="STRING" id="93759.A0A1R3IJF9"/>
<protein>
    <recommendedName>
        <fullName evidence="2">non-specific serine/threonine protein kinase</fullName>
        <ecNumber evidence="2">2.7.11.1</ecNumber>
    </recommendedName>
</protein>
<evidence type="ECO:0000259" key="10">
    <source>
        <dbReference type="PROSITE" id="PS50011"/>
    </source>
</evidence>
<keyword evidence="4" id="KW-0808">Transferase</keyword>
<evidence type="ECO:0000313" key="11">
    <source>
        <dbReference type="EMBL" id="OMO82690.1"/>
    </source>
</evidence>
<evidence type="ECO:0000256" key="1">
    <source>
        <dbReference type="ARBA" id="ARBA00010507"/>
    </source>
</evidence>
<evidence type="ECO:0000256" key="6">
    <source>
        <dbReference type="ARBA" id="ARBA00022777"/>
    </source>
</evidence>
<evidence type="ECO:0000256" key="8">
    <source>
        <dbReference type="ARBA" id="ARBA00047899"/>
    </source>
</evidence>
<evidence type="ECO:0000256" key="7">
    <source>
        <dbReference type="ARBA" id="ARBA00022840"/>
    </source>
</evidence>
<keyword evidence="6" id="KW-0418">Kinase</keyword>
<gene>
    <name evidence="11" type="ORF">COLO4_22882</name>
</gene>
<comment type="catalytic activity">
    <reaction evidence="9">
        <text>L-seryl-[protein] + ATP = O-phospho-L-seryl-[protein] + ADP + H(+)</text>
        <dbReference type="Rhea" id="RHEA:17989"/>
        <dbReference type="Rhea" id="RHEA-COMP:9863"/>
        <dbReference type="Rhea" id="RHEA-COMP:11604"/>
        <dbReference type="ChEBI" id="CHEBI:15378"/>
        <dbReference type="ChEBI" id="CHEBI:29999"/>
        <dbReference type="ChEBI" id="CHEBI:30616"/>
        <dbReference type="ChEBI" id="CHEBI:83421"/>
        <dbReference type="ChEBI" id="CHEBI:456216"/>
        <dbReference type="EC" id="2.7.11.1"/>
    </reaction>
</comment>
<dbReference type="InterPro" id="IPR051681">
    <property type="entry name" value="Ser/Thr_Kinases-Pseudokinases"/>
</dbReference>
<dbReference type="FunFam" id="3.30.200.20:FF:000060">
    <property type="entry name" value="Serine/threonine-protein kinase isoform 1"/>
    <property type="match status" value="1"/>
</dbReference>
<dbReference type="Gene3D" id="3.30.200.20">
    <property type="entry name" value="Phosphorylase Kinase, domain 1"/>
    <property type="match status" value="1"/>
</dbReference>
<evidence type="ECO:0000256" key="9">
    <source>
        <dbReference type="ARBA" id="ARBA00048679"/>
    </source>
</evidence>
<proteinExistence type="inferred from homology"/>
<dbReference type="PRINTS" id="PR00109">
    <property type="entry name" value="TYRKINASE"/>
</dbReference>
<dbReference type="InterPro" id="IPR008271">
    <property type="entry name" value="Ser/Thr_kinase_AS"/>
</dbReference>
<sequence length="448" mass="49971">MVDIHSQFQGMMKEPKKIPGFIVDEKAMAKDFLNKLSYEVSGVSMDDGSTVVQKTYLESDKSSSVNDDFCLIANQPKNLASKNSGTATLRHKEPTGRHRSRLLTLARGLFNPNKPGGAAAGGFPKYEVNLPNATKPRVGPKYDALAKSLMDSRYPTLGLEYHDEWTIDLKKLSVGACFAAGTFGKVFLGRYDGQDVAIKLLERPAGNNRPEVVRALQRQFRQEVSFLAGLKHPNVVRLVGACRKRMVWCIVTEYAKGGSVRKYLETRQQNGLHSMPLRLIFRRALDIAKGMAYIHSFGIIHRDLKSENLLIGSDNSIKIADFGMARIEAKYEAMTPYTGTLRWMAPEMISNKPYTQKVDVYSFGIILWELVTGLLPYQGMEALQAASLVVKSGARPPIPEDCLPSLSGIMTSCWNTNPDARPAFTQIIEMLHVGETEMKTTIRKARYR</sequence>
<evidence type="ECO:0000256" key="5">
    <source>
        <dbReference type="ARBA" id="ARBA00022741"/>
    </source>
</evidence>
<dbReference type="EC" id="2.7.11.1" evidence="2"/>
<comment type="catalytic activity">
    <reaction evidence="8">
        <text>L-threonyl-[protein] + ATP = O-phospho-L-threonyl-[protein] + ADP + H(+)</text>
        <dbReference type="Rhea" id="RHEA:46608"/>
        <dbReference type="Rhea" id="RHEA-COMP:11060"/>
        <dbReference type="Rhea" id="RHEA-COMP:11605"/>
        <dbReference type="ChEBI" id="CHEBI:15378"/>
        <dbReference type="ChEBI" id="CHEBI:30013"/>
        <dbReference type="ChEBI" id="CHEBI:30616"/>
        <dbReference type="ChEBI" id="CHEBI:61977"/>
        <dbReference type="ChEBI" id="CHEBI:456216"/>
        <dbReference type="EC" id="2.7.11.1"/>
    </reaction>
</comment>
<dbReference type="AlphaFoldDB" id="A0A1R3IJF9"/>
<organism evidence="11 12">
    <name type="scientific">Corchorus olitorius</name>
    <dbReference type="NCBI Taxonomy" id="93759"/>
    <lineage>
        <taxon>Eukaryota</taxon>
        <taxon>Viridiplantae</taxon>
        <taxon>Streptophyta</taxon>
        <taxon>Embryophyta</taxon>
        <taxon>Tracheophyta</taxon>
        <taxon>Spermatophyta</taxon>
        <taxon>Magnoliopsida</taxon>
        <taxon>eudicotyledons</taxon>
        <taxon>Gunneridae</taxon>
        <taxon>Pentapetalae</taxon>
        <taxon>rosids</taxon>
        <taxon>malvids</taxon>
        <taxon>Malvales</taxon>
        <taxon>Malvaceae</taxon>
        <taxon>Grewioideae</taxon>
        <taxon>Apeibeae</taxon>
        <taxon>Corchorus</taxon>
    </lineage>
</organism>
<dbReference type="PANTHER" id="PTHR44329:SF84">
    <property type="entry name" value="PROTEIN KINASE LIKE PROTEIN"/>
    <property type="match status" value="1"/>
</dbReference>
<dbReference type="PANTHER" id="PTHR44329">
    <property type="entry name" value="SERINE/THREONINE-PROTEIN KINASE TNNI3K-RELATED"/>
    <property type="match status" value="1"/>
</dbReference>
<dbReference type="Pfam" id="PF07714">
    <property type="entry name" value="PK_Tyr_Ser-Thr"/>
    <property type="match status" value="1"/>
</dbReference>
<evidence type="ECO:0000313" key="12">
    <source>
        <dbReference type="Proteomes" id="UP000187203"/>
    </source>
</evidence>
<dbReference type="InterPro" id="IPR001245">
    <property type="entry name" value="Ser-Thr/Tyr_kinase_cat_dom"/>
</dbReference>
<evidence type="ECO:0000256" key="2">
    <source>
        <dbReference type="ARBA" id="ARBA00012513"/>
    </source>
</evidence>
<dbReference type="InterPro" id="IPR000719">
    <property type="entry name" value="Prot_kinase_dom"/>
</dbReference>
<dbReference type="PROSITE" id="PS00108">
    <property type="entry name" value="PROTEIN_KINASE_ST"/>
    <property type="match status" value="1"/>
</dbReference>
<name>A0A1R3IJF9_9ROSI</name>
<keyword evidence="5" id="KW-0547">Nucleotide-binding</keyword>
<dbReference type="SMART" id="SM00220">
    <property type="entry name" value="S_TKc"/>
    <property type="match status" value="1"/>
</dbReference>
<comment type="similarity">
    <text evidence="1">Belongs to the protein kinase superfamily. TKL Ser/Thr protein kinase family. RAF subfamily.</text>
</comment>
<dbReference type="InterPro" id="IPR011009">
    <property type="entry name" value="Kinase-like_dom_sf"/>
</dbReference>
<keyword evidence="7" id="KW-0067">ATP-binding</keyword>
<dbReference type="SUPFAM" id="SSF56112">
    <property type="entry name" value="Protein kinase-like (PK-like)"/>
    <property type="match status" value="1"/>
</dbReference>
<accession>A0A1R3IJF9</accession>